<evidence type="ECO:0000256" key="3">
    <source>
        <dbReference type="ARBA" id="ARBA00022989"/>
    </source>
</evidence>
<dbReference type="Pfam" id="PF04932">
    <property type="entry name" value="Wzy_C"/>
    <property type="match status" value="2"/>
</dbReference>
<dbReference type="PANTHER" id="PTHR37422">
    <property type="entry name" value="TEICHURONIC ACID BIOSYNTHESIS PROTEIN TUAE"/>
    <property type="match status" value="1"/>
</dbReference>
<feature type="transmembrane region" description="Helical" evidence="5">
    <location>
        <begin position="237"/>
        <end position="257"/>
    </location>
</feature>
<feature type="transmembrane region" description="Helical" evidence="5">
    <location>
        <begin position="669"/>
        <end position="687"/>
    </location>
</feature>
<feature type="transmembrane region" description="Helical" evidence="5">
    <location>
        <begin position="69"/>
        <end position="88"/>
    </location>
</feature>
<feature type="transmembrane region" description="Helical" evidence="5">
    <location>
        <begin position="600"/>
        <end position="618"/>
    </location>
</feature>
<dbReference type="InterPro" id="IPR051533">
    <property type="entry name" value="WaaL-like"/>
</dbReference>
<feature type="domain" description="O-antigen ligase-related" evidence="6">
    <location>
        <begin position="630"/>
        <end position="787"/>
    </location>
</feature>
<feature type="transmembrane region" description="Helical" evidence="5">
    <location>
        <begin position="630"/>
        <end position="657"/>
    </location>
</feature>
<evidence type="ECO:0000256" key="1">
    <source>
        <dbReference type="ARBA" id="ARBA00004141"/>
    </source>
</evidence>
<dbReference type="EMBL" id="BLZR01000001">
    <property type="protein sequence ID" value="GFP77575.1"/>
    <property type="molecule type" value="Genomic_DNA"/>
</dbReference>
<feature type="transmembrane region" description="Helical" evidence="5">
    <location>
        <begin position="403"/>
        <end position="421"/>
    </location>
</feature>
<feature type="transmembrane region" description="Helical" evidence="5">
    <location>
        <begin position="346"/>
        <end position="366"/>
    </location>
</feature>
<accession>A0A6V8SLY1</accession>
<evidence type="ECO:0000313" key="8">
    <source>
        <dbReference type="Proteomes" id="UP000580568"/>
    </source>
</evidence>
<evidence type="ECO:0000259" key="6">
    <source>
        <dbReference type="Pfam" id="PF04932"/>
    </source>
</evidence>
<feature type="transmembrane region" description="Helical" evidence="5">
    <location>
        <begin position="531"/>
        <end position="548"/>
    </location>
</feature>
<feature type="transmembrane region" description="Helical" evidence="5">
    <location>
        <begin position="167"/>
        <end position="190"/>
    </location>
</feature>
<evidence type="ECO:0000256" key="5">
    <source>
        <dbReference type="SAM" id="Phobius"/>
    </source>
</evidence>
<reference evidence="7 8" key="1">
    <citation type="submission" date="2020-07" db="EMBL/GenBank/DDBJ databases">
        <title>A new beta-1,3-glucan-decomposing anaerobic bacterium isolated from anoxic soil subjected to biological soil disinfestation.</title>
        <authorList>
            <person name="Ueki A."/>
            <person name="Tonouchi A."/>
        </authorList>
    </citation>
    <scope>NUCLEOTIDE SEQUENCE [LARGE SCALE GENOMIC DNA]</scope>
    <source>
        <strain evidence="7 8">TW1</strain>
    </source>
</reference>
<name>A0A6V8SLY1_9CLOT</name>
<dbReference type="GO" id="GO:0016020">
    <property type="term" value="C:membrane"/>
    <property type="evidence" value="ECO:0007669"/>
    <property type="project" value="UniProtKB-SubCell"/>
</dbReference>
<proteinExistence type="predicted"/>
<keyword evidence="2 5" id="KW-0812">Transmembrane</keyword>
<protein>
    <recommendedName>
        <fullName evidence="6">O-antigen ligase-related domain-containing protein</fullName>
    </recommendedName>
</protein>
<evidence type="ECO:0000256" key="4">
    <source>
        <dbReference type="ARBA" id="ARBA00023136"/>
    </source>
</evidence>
<evidence type="ECO:0000256" key="2">
    <source>
        <dbReference type="ARBA" id="ARBA00022692"/>
    </source>
</evidence>
<dbReference type="PANTHER" id="PTHR37422:SF13">
    <property type="entry name" value="LIPOPOLYSACCHARIDE BIOSYNTHESIS PROTEIN PA4999-RELATED"/>
    <property type="match status" value="1"/>
</dbReference>
<dbReference type="InterPro" id="IPR007016">
    <property type="entry name" value="O-antigen_ligase-rel_domated"/>
</dbReference>
<feature type="transmembrane region" description="Helical" evidence="5">
    <location>
        <begin position="810"/>
        <end position="828"/>
    </location>
</feature>
<feature type="transmembrane region" description="Helical" evidence="5">
    <location>
        <begin position="100"/>
        <end position="116"/>
    </location>
</feature>
<feature type="transmembrane region" description="Helical" evidence="5">
    <location>
        <begin position="378"/>
        <end position="396"/>
    </location>
</feature>
<feature type="domain" description="O-antigen ligase-related" evidence="6">
    <location>
        <begin position="199"/>
        <end position="358"/>
    </location>
</feature>
<keyword evidence="8" id="KW-1185">Reference proteome</keyword>
<organism evidence="7 8">
    <name type="scientific">Clostridium fungisolvens</name>
    <dbReference type="NCBI Taxonomy" id="1604897"/>
    <lineage>
        <taxon>Bacteria</taxon>
        <taxon>Bacillati</taxon>
        <taxon>Bacillota</taxon>
        <taxon>Clostridia</taxon>
        <taxon>Eubacteriales</taxon>
        <taxon>Clostridiaceae</taxon>
        <taxon>Clostridium</taxon>
    </lineage>
</organism>
<sequence length="867" mass="98258">MRGKIQFKEESFVNLIAVLLMGVTPLIMVPGAADVYYTPKLYFIYFISVISLIYLYVKKDTLTFNWIDKLLLLFIGIIFISSLMGVDVQNSFIGKMTDREPFLLYLCYFINFLLLSKKFKLSKSFINILLIFASIVSLYSFIQFFGINPIQLDKVRRISEYEPFSTLGYRNAIGAYISIFLPITVALFMYKGEKKYIFATAILFLGLVSSTTRSSWVALIICIVILFVLSFKSKKRLLNLGIVLVTMVVIFFGINYLKSGAINARLLSISDDAISLKQSGNEMAGSGRIYIWKNGIKLLWDKPVLGYGVDNFSTAFLGAHKSETEFMVKSLGGVVTKAHNEYLQILICNGIFALLLYLGILATIVFKAGAKAIKDGNIHLIAITLGIISYCVQAFFNISIVSVAPVFWAMLGIGWGIAMQEEYDFGLANVSILKNFKRLEPIKIFTFLIMGLIPFIIIPSSYDRFYEPKILLVYVVVMVTMMFVYDRKRWSQNTIIDYLIAGFILWLLLSTVFSVYVPISITGRETRREGFVAIVFYCLIFLIMYKHFKYSNRIFKLINIFICMIAIYGVLQYLGLDFIPHDVFRKNWGNHAYSTIGNKNFFATLMTLYLPINISYYLRTSEKKYLLSSSIIFSGLVASITRSNFVSFGVYSIAILYYCFKNKKYMKRYLASLGIFAVIFIMLNSLTNSTVLSRLSSIGIDATRISSTDNDTVGSSRMYIWKRGITFIPEHPILGSGPDTFGVVFLQKYFDELGYMQKLTGGIVDKAHNEYLQLTVTSGIPALIIYLSLITLVILRLTKKFRESTNNYQLLYLGLLMSIVGYLVQAFFNISVVSVAPVFWAMLGIAANVGESNQIKINESEMIGENL</sequence>
<feature type="transmembrane region" description="Helical" evidence="5">
    <location>
        <begin position="128"/>
        <end position="147"/>
    </location>
</feature>
<keyword evidence="4 5" id="KW-0472">Membrane</keyword>
<dbReference type="RefSeq" id="WP_183278942.1">
    <property type="nucleotide sequence ID" value="NZ_BLZR01000001.1"/>
</dbReference>
<dbReference type="Proteomes" id="UP000580568">
    <property type="component" value="Unassembled WGS sequence"/>
</dbReference>
<gene>
    <name evidence="7" type="ORF">bsdtw1_03733</name>
</gene>
<feature type="transmembrane region" description="Helical" evidence="5">
    <location>
        <begin position="202"/>
        <end position="231"/>
    </location>
</feature>
<feature type="transmembrane region" description="Helical" evidence="5">
    <location>
        <begin position="779"/>
        <end position="798"/>
    </location>
</feature>
<feature type="transmembrane region" description="Helical" evidence="5">
    <location>
        <begin position="39"/>
        <end position="57"/>
    </location>
</feature>
<dbReference type="AlphaFoldDB" id="A0A6V8SLY1"/>
<evidence type="ECO:0000313" key="7">
    <source>
        <dbReference type="EMBL" id="GFP77575.1"/>
    </source>
</evidence>
<feature type="transmembrane region" description="Helical" evidence="5">
    <location>
        <begin position="498"/>
        <end position="519"/>
    </location>
</feature>
<comment type="caution">
    <text evidence="7">The sequence shown here is derived from an EMBL/GenBank/DDBJ whole genome shotgun (WGS) entry which is preliminary data.</text>
</comment>
<feature type="transmembrane region" description="Helical" evidence="5">
    <location>
        <begin position="470"/>
        <end position="486"/>
    </location>
</feature>
<feature type="transmembrane region" description="Helical" evidence="5">
    <location>
        <begin position="441"/>
        <end position="458"/>
    </location>
</feature>
<feature type="transmembrane region" description="Helical" evidence="5">
    <location>
        <begin position="554"/>
        <end position="579"/>
    </location>
</feature>
<keyword evidence="3 5" id="KW-1133">Transmembrane helix</keyword>
<comment type="subcellular location">
    <subcellularLocation>
        <location evidence="1">Membrane</location>
        <topology evidence="1">Multi-pass membrane protein</topology>
    </subcellularLocation>
</comment>
<feature type="transmembrane region" description="Helical" evidence="5">
    <location>
        <begin position="12"/>
        <end position="33"/>
    </location>
</feature>